<accession>A0ABS9UWK1</accession>
<dbReference type="RefSeq" id="WP_241346782.1">
    <property type="nucleotide sequence ID" value="NZ_JAKZGP010000006.1"/>
</dbReference>
<evidence type="ECO:0000313" key="3">
    <source>
        <dbReference type="Proteomes" id="UP001165489"/>
    </source>
</evidence>
<evidence type="ECO:0008006" key="4">
    <source>
        <dbReference type="Google" id="ProtNLM"/>
    </source>
</evidence>
<organism evidence="2 3">
    <name type="scientific">Belliella filtrata</name>
    <dbReference type="NCBI Taxonomy" id="2923435"/>
    <lineage>
        <taxon>Bacteria</taxon>
        <taxon>Pseudomonadati</taxon>
        <taxon>Bacteroidota</taxon>
        <taxon>Cytophagia</taxon>
        <taxon>Cytophagales</taxon>
        <taxon>Cyclobacteriaceae</taxon>
        <taxon>Belliella</taxon>
    </lineage>
</organism>
<evidence type="ECO:0000256" key="1">
    <source>
        <dbReference type="SAM" id="SignalP"/>
    </source>
</evidence>
<evidence type="ECO:0000313" key="2">
    <source>
        <dbReference type="EMBL" id="MCH7408539.1"/>
    </source>
</evidence>
<protein>
    <recommendedName>
        <fullName evidence="4">LTXXQ motif family protein</fullName>
    </recommendedName>
</protein>
<feature type="chain" id="PRO_5046230821" description="LTXXQ motif family protein" evidence="1">
    <location>
        <begin position="22"/>
        <end position="149"/>
    </location>
</feature>
<gene>
    <name evidence="2" type="ORF">MM239_03975</name>
</gene>
<keyword evidence="1" id="KW-0732">Signal</keyword>
<name>A0ABS9UWK1_9BACT</name>
<keyword evidence="3" id="KW-1185">Reference proteome</keyword>
<reference evidence="2" key="1">
    <citation type="submission" date="2022-03" db="EMBL/GenBank/DDBJ databases">
        <title>De novo assembled genomes of Belliella spp. (Cyclobacteriaceae) strains.</title>
        <authorList>
            <person name="Szabo A."/>
            <person name="Korponai K."/>
            <person name="Felfoldi T."/>
        </authorList>
    </citation>
    <scope>NUCLEOTIDE SEQUENCE</scope>
    <source>
        <strain evidence="2">DSM 111904</strain>
    </source>
</reference>
<dbReference type="Proteomes" id="UP001165489">
    <property type="component" value="Unassembled WGS sequence"/>
</dbReference>
<proteinExistence type="predicted"/>
<comment type="caution">
    <text evidence="2">The sequence shown here is derived from an EMBL/GenBank/DDBJ whole genome shotgun (WGS) entry which is preliminary data.</text>
</comment>
<feature type="signal peptide" evidence="1">
    <location>
        <begin position="1"/>
        <end position="21"/>
    </location>
</feature>
<dbReference type="EMBL" id="JAKZGP010000006">
    <property type="protein sequence ID" value="MCH7408539.1"/>
    <property type="molecule type" value="Genomic_DNA"/>
</dbReference>
<sequence>MKTSRYLLILMMLCFSSLALAQRDQNQRFDKEKFETARVAFITNRLDLKTDQAEKFWPIFNKFNDDRESIMTKLSEISKESEGNISENDAKSLINKRLELQEELLKLDQKFMSEVTKVITNKQALALGGISRDFARQIYRMNNQRGRGN</sequence>